<evidence type="ECO:0000313" key="2">
    <source>
        <dbReference type="Proteomes" id="UP001168990"/>
    </source>
</evidence>
<protein>
    <submittedName>
        <fullName evidence="1">Uncharacterized protein</fullName>
    </submittedName>
</protein>
<dbReference type="AlphaFoldDB" id="A0AA39C3M2"/>
<evidence type="ECO:0000313" key="1">
    <source>
        <dbReference type="EMBL" id="KAK0157300.1"/>
    </source>
</evidence>
<dbReference type="Proteomes" id="UP001168990">
    <property type="component" value="Unassembled WGS sequence"/>
</dbReference>
<comment type="caution">
    <text evidence="1">The sequence shown here is derived from an EMBL/GenBank/DDBJ whole genome shotgun (WGS) entry which is preliminary data.</text>
</comment>
<sequence length="105" mass="11948">MARKSAVNACSRGPSLNFYWQFSPSIVNIKQPRVITINLKTHKTSINMIDNMLWRVDQISGASVVRILGGPAANQIQIKVIRNNIELTEPLRINTSKYEYEKECD</sequence>
<reference evidence="1" key="1">
    <citation type="journal article" date="2023" name="bioRxiv">
        <title>Scaffold-level genome assemblies of two parasitoid biocontrol wasps reveal the parthenogenesis mechanism and an associated novel virus.</title>
        <authorList>
            <person name="Inwood S."/>
            <person name="Skelly J."/>
            <person name="Guhlin J."/>
            <person name="Harrop T."/>
            <person name="Goldson S."/>
            <person name="Dearden P."/>
        </authorList>
    </citation>
    <scope>NUCLEOTIDE SEQUENCE</scope>
    <source>
        <strain evidence="1">Irish</strain>
        <tissue evidence="1">Whole body</tissue>
    </source>
</reference>
<organism evidence="1 2">
    <name type="scientific">Microctonus aethiopoides</name>
    <dbReference type="NCBI Taxonomy" id="144406"/>
    <lineage>
        <taxon>Eukaryota</taxon>
        <taxon>Metazoa</taxon>
        <taxon>Ecdysozoa</taxon>
        <taxon>Arthropoda</taxon>
        <taxon>Hexapoda</taxon>
        <taxon>Insecta</taxon>
        <taxon>Pterygota</taxon>
        <taxon>Neoptera</taxon>
        <taxon>Endopterygota</taxon>
        <taxon>Hymenoptera</taxon>
        <taxon>Apocrita</taxon>
        <taxon>Ichneumonoidea</taxon>
        <taxon>Braconidae</taxon>
        <taxon>Euphorinae</taxon>
        <taxon>Microctonus</taxon>
    </lineage>
</organism>
<accession>A0AA39C3M2</accession>
<proteinExistence type="predicted"/>
<keyword evidence="2" id="KW-1185">Reference proteome</keyword>
<gene>
    <name evidence="1" type="ORF">PV328_011058</name>
</gene>
<name>A0AA39C3M2_9HYME</name>
<reference evidence="1" key="2">
    <citation type="submission" date="2023-03" db="EMBL/GenBank/DDBJ databases">
        <authorList>
            <person name="Inwood S.N."/>
            <person name="Skelly J.G."/>
            <person name="Guhlin J."/>
            <person name="Harrop T.W.R."/>
            <person name="Goldson S.G."/>
            <person name="Dearden P.K."/>
        </authorList>
    </citation>
    <scope>NUCLEOTIDE SEQUENCE</scope>
    <source>
        <strain evidence="1">Irish</strain>
        <tissue evidence="1">Whole body</tissue>
    </source>
</reference>
<dbReference type="EMBL" id="JAQQBS010001425">
    <property type="protein sequence ID" value="KAK0157300.1"/>
    <property type="molecule type" value="Genomic_DNA"/>
</dbReference>